<gene>
    <name evidence="1" type="ORF">RISK_001983</name>
</gene>
<dbReference type="Proteomes" id="UP000036367">
    <property type="component" value="Unassembled WGS sequence"/>
</dbReference>
<evidence type="ECO:0000313" key="1">
    <source>
        <dbReference type="EMBL" id="KLU06132.1"/>
    </source>
</evidence>
<name>A0A0J1BHX0_RHOIS</name>
<keyword evidence="2" id="KW-1185">Reference proteome</keyword>
<dbReference type="EMBL" id="LECT01000016">
    <property type="protein sequence ID" value="KLU06132.1"/>
    <property type="molecule type" value="Genomic_DNA"/>
</dbReference>
<dbReference type="AlphaFoldDB" id="A0A0J1BHX0"/>
<sequence length="72" mass="8355">MTRTHAYPVVQFNSLRCQPLSEKLLVLVRCQPFFELDRCEKLACLWTVSPVWRAIHGREWLLGGSLLTIVVE</sequence>
<dbReference type="PATRIC" id="fig|595434.4.peg.1902"/>
<evidence type="ECO:0000313" key="2">
    <source>
        <dbReference type="Proteomes" id="UP000036367"/>
    </source>
</evidence>
<comment type="caution">
    <text evidence="1">The sequence shown here is derived from an EMBL/GenBank/DDBJ whole genome shotgun (WGS) entry which is preliminary data.</text>
</comment>
<protein>
    <submittedName>
        <fullName evidence="1">Uncharacterized protein</fullName>
    </submittedName>
</protein>
<accession>A0A0J1BHX0</accession>
<reference evidence="1" key="1">
    <citation type="submission" date="2015-05" db="EMBL/GenBank/DDBJ databases">
        <title>Permanent draft genome of Rhodopirellula islandicus K833.</title>
        <authorList>
            <person name="Kizina J."/>
            <person name="Richter M."/>
            <person name="Glockner F.O."/>
            <person name="Harder J."/>
        </authorList>
    </citation>
    <scope>NUCLEOTIDE SEQUENCE [LARGE SCALE GENOMIC DNA]</scope>
    <source>
        <strain evidence="1">K833</strain>
    </source>
</reference>
<proteinExistence type="predicted"/>
<organism evidence="1 2">
    <name type="scientific">Rhodopirellula islandica</name>
    <dbReference type="NCBI Taxonomy" id="595434"/>
    <lineage>
        <taxon>Bacteria</taxon>
        <taxon>Pseudomonadati</taxon>
        <taxon>Planctomycetota</taxon>
        <taxon>Planctomycetia</taxon>
        <taxon>Pirellulales</taxon>
        <taxon>Pirellulaceae</taxon>
        <taxon>Rhodopirellula</taxon>
    </lineage>
</organism>